<keyword evidence="3" id="KW-1185">Reference proteome</keyword>
<evidence type="ECO:0000313" key="2">
    <source>
        <dbReference type="EMBL" id="CDF36172.1"/>
    </source>
</evidence>
<dbReference type="AlphaFoldDB" id="R7QCD8"/>
<organism evidence="2 3">
    <name type="scientific">Chondrus crispus</name>
    <name type="common">Carrageen Irish moss</name>
    <name type="synonym">Polymorpha crispa</name>
    <dbReference type="NCBI Taxonomy" id="2769"/>
    <lineage>
        <taxon>Eukaryota</taxon>
        <taxon>Rhodophyta</taxon>
        <taxon>Florideophyceae</taxon>
        <taxon>Rhodymeniophycidae</taxon>
        <taxon>Gigartinales</taxon>
        <taxon>Gigartinaceae</taxon>
        <taxon>Chondrus</taxon>
    </lineage>
</organism>
<dbReference type="Gramene" id="CDF36172">
    <property type="protein sequence ID" value="CDF36172"/>
    <property type="gene ID" value="CHC_T00004527001"/>
</dbReference>
<evidence type="ECO:0000313" key="3">
    <source>
        <dbReference type="Proteomes" id="UP000012073"/>
    </source>
</evidence>
<dbReference type="GeneID" id="17323700"/>
<dbReference type="Proteomes" id="UP000012073">
    <property type="component" value="Unassembled WGS sequence"/>
</dbReference>
<proteinExistence type="predicted"/>
<protein>
    <submittedName>
        <fullName evidence="2">Uncharacterized protein</fullName>
    </submittedName>
</protein>
<feature type="region of interest" description="Disordered" evidence="1">
    <location>
        <begin position="1"/>
        <end position="29"/>
    </location>
</feature>
<dbReference type="KEGG" id="ccp:CHC_T00004527001"/>
<sequence>MTGLPATGGRRRWAGGGGGRARARGGDGRMASRGWWHDARWRGALAERTRCVCFAAVREGGSRRRRWKEGWRGRGWCERERGRDEDSGARGVSLVRVGVGSWWSEGRGVGEGRGRGRGRRGGGLVFLRLLFLYGERS</sequence>
<dbReference type="EMBL" id="HG001764">
    <property type="protein sequence ID" value="CDF36172.1"/>
    <property type="molecule type" value="Genomic_DNA"/>
</dbReference>
<accession>R7QCD8</accession>
<evidence type="ECO:0000256" key="1">
    <source>
        <dbReference type="SAM" id="MobiDB-lite"/>
    </source>
</evidence>
<dbReference type="RefSeq" id="XP_005715991.1">
    <property type="nucleotide sequence ID" value="XM_005715934.1"/>
</dbReference>
<reference evidence="3" key="1">
    <citation type="journal article" date="2013" name="Proc. Natl. Acad. Sci. U.S.A.">
        <title>Genome structure and metabolic features in the red seaweed Chondrus crispus shed light on evolution of the Archaeplastida.</title>
        <authorList>
            <person name="Collen J."/>
            <person name="Porcel B."/>
            <person name="Carre W."/>
            <person name="Ball S.G."/>
            <person name="Chaparro C."/>
            <person name="Tonon T."/>
            <person name="Barbeyron T."/>
            <person name="Michel G."/>
            <person name="Noel B."/>
            <person name="Valentin K."/>
            <person name="Elias M."/>
            <person name="Artiguenave F."/>
            <person name="Arun A."/>
            <person name="Aury J.M."/>
            <person name="Barbosa-Neto J.F."/>
            <person name="Bothwell J.H."/>
            <person name="Bouget F.Y."/>
            <person name="Brillet L."/>
            <person name="Cabello-Hurtado F."/>
            <person name="Capella-Gutierrez S."/>
            <person name="Charrier B."/>
            <person name="Cladiere L."/>
            <person name="Cock J.M."/>
            <person name="Coelho S.M."/>
            <person name="Colleoni C."/>
            <person name="Czjzek M."/>
            <person name="Da Silva C."/>
            <person name="Delage L."/>
            <person name="Denoeud F."/>
            <person name="Deschamps P."/>
            <person name="Dittami S.M."/>
            <person name="Gabaldon T."/>
            <person name="Gachon C.M."/>
            <person name="Groisillier A."/>
            <person name="Herve C."/>
            <person name="Jabbari K."/>
            <person name="Katinka M."/>
            <person name="Kloareg B."/>
            <person name="Kowalczyk N."/>
            <person name="Labadie K."/>
            <person name="Leblanc C."/>
            <person name="Lopez P.J."/>
            <person name="McLachlan D.H."/>
            <person name="Meslet-Cladiere L."/>
            <person name="Moustafa A."/>
            <person name="Nehr Z."/>
            <person name="Nyvall Collen P."/>
            <person name="Panaud O."/>
            <person name="Partensky F."/>
            <person name="Poulain J."/>
            <person name="Rensing S.A."/>
            <person name="Rousvoal S."/>
            <person name="Samson G."/>
            <person name="Symeonidi A."/>
            <person name="Weissenbach J."/>
            <person name="Zambounis A."/>
            <person name="Wincker P."/>
            <person name="Boyen C."/>
        </authorList>
    </citation>
    <scope>NUCLEOTIDE SEQUENCE [LARGE SCALE GENOMIC DNA]</scope>
    <source>
        <strain evidence="3">cv. Stackhouse</strain>
    </source>
</reference>
<name>R7QCD8_CHOCR</name>
<gene>
    <name evidence="2" type="ORF">CHC_T00004527001</name>
</gene>